<evidence type="ECO:0000313" key="1">
    <source>
        <dbReference type="Proteomes" id="UP000887580"/>
    </source>
</evidence>
<protein>
    <submittedName>
        <fullName evidence="2">Rab-like protein 6</fullName>
    </submittedName>
</protein>
<dbReference type="WBParaSite" id="PS1159_v2.g2729.t1">
    <property type="protein sequence ID" value="PS1159_v2.g2729.t1"/>
    <property type="gene ID" value="PS1159_v2.g2729"/>
</dbReference>
<organism evidence="1 2">
    <name type="scientific">Panagrolaimus sp. PS1159</name>
    <dbReference type="NCBI Taxonomy" id="55785"/>
    <lineage>
        <taxon>Eukaryota</taxon>
        <taxon>Metazoa</taxon>
        <taxon>Ecdysozoa</taxon>
        <taxon>Nematoda</taxon>
        <taxon>Chromadorea</taxon>
        <taxon>Rhabditida</taxon>
        <taxon>Tylenchina</taxon>
        <taxon>Panagrolaimomorpha</taxon>
        <taxon>Panagrolaimoidea</taxon>
        <taxon>Panagrolaimidae</taxon>
        <taxon>Panagrolaimus</taxon>
    </lineage>
</organism>
<dbReference type="Proteomes" id="UP000887580">
    <property type="component" value="Unplaced"/>
</dbReference>
<evidence type="ECO:0000313" key="2">
    <source>
        <dbReference type="WBParaSite" id="PS1159_v2.g2729.t1"/>
    </source>
</evidence>
<proteinExistence type="predicted"/>
<accession>A0AC35G8F3</accession>
<sequence>MISALKKKLGGSSNLAPPSHSNSNSTEPSPSHSRTPLGINVVSAELQKKFAHGVNYNMKIVIRGDRNSGKTCLWKRIQGQSFCETYTPTEEIQSASIMWNYRASDHIVKLDVWDVVDESPKRRLKSAGLKIDNSDVTEYETPACDAGFVDVYKNCNGVLLIFDITKPWTFLYVKKELENIPSHIPVLVLANKRDLENQRQIREEEIVLFLRSFNRKPPLHGKIPAQIRYTQSSMKNAFGLKFLYRFLNIPFLFLQRETLESMLEANKQDIELSYCEMDLLGDSKDTGFETYSKLQKDNGNHEFSTDTEKAALSNSRNNSASKDDETILPLKIRKNSSGSEGDNRMVATFEEDFDSGDEEIHLEVYSKKLDGLQPEIDNNFSHPQSPRFHSTVQSPQSPKPLDIYVPPPTASSNIDLDSWLNQSSSPELDTSHASAIRLDSTEDEEEDKQNPLVAPIPSDDGSDEDNEGTIQSTEGSTSGSNMGFTVLSTKMAASVKISTNEMTIQKEVETTTKKPKKKKTTLETGAKKKKKTPKITKPESNLLVEDLRSPVDTEQYESL</sequence>
<name>A0AC35G8F3_9BILA</name>
<reference evidence="2" key="1">
    <citation type="submission" date="2022-11" db="UniProtKB">
        <authorList>
            <consortium name="WormBaseParasite"/>
        </authorList>
    </citation>
    <scope>IDENTIFICATION</scope>
</reference>